<dbReference type="Pfam" id="PF03575">
    <property type="entry name" value="Peptidase_S51"/>
    <property type="match status" value="1"/>
</dbReference>
<evidence type="ECO:0000256" key="3">
    <source>
        <dbReference type="ARBA" id="ARBA00022801"/>
    </source>
</evidence>
<proteinExistence type="inferred from homology"/>
<name>A0A840NHP9_9PSEU</name>
<dbReference type="InterPro" id="IPR005320">
    <property type="entry name" value="Peptidase_S51"/>
</dbReference>
<keyword evidence="6" id="KW-1185">Reference proteome</keyword>
<dbReference type="PROSITE" id="PS51257">
    <property type="entry name" value="PROKAR_LIPOPROTEIN"/>
    <property type="match status" value="1"/>
</dbReference>
<protein>
    <submittedName>
        <fullName evidence="5">Peptidase E</fullName>
    </submittedName>
</protein>
<comment type="caution">
    <text evidence="5">The sequence shown here is derived from an EMBL/GenBank/DDBJ whole genome shotgun (WGS) entry which is preliminary data.</text>
</comment>
<dbReference type="Proteomes" id="UP000580474">
    <property type="component" value="Unassembled WGS sequence"/>
</dbReference>
<dbReference type="InterPro" id="IPR029062">
    <property type="entry name" value="Class_I_gatase-like"/>
</dbReference>
<keyword evidence="3" id="KW-0378">Hydrolase</keyword>
<dbReference type="GO" id="GO:0008236">
    <property type="term" value="F:serine-type peptidase activity"/>
    <property type="evidence" value="ECO:0007669"/>
    <property type="project" value="UniProtKB-KW"/>
</dbReference>
<evidence type="ECO:0000256" key="2">
    <source>
        <dbReference type="ARBA" id="ARBA00022670"/>
    </source>
</evidence>
<dbReference type="GO" id="GO:0006508">
    <property type="term" value="P:proteolysis"/>
    <property type="evidence" value="ECO:0007669"/>
    <property type="project" value="UniProtKB-KW"/>
</dbReference>
<reference evidence="5 6" key="1">
    <citation type="submission" date="2020-08" db="EMBL/GenBank/DDBJ databases">
        <title>Sequencing the genomes of 1000 actinobacteria strains.</title>
        <authorList>
            <person name="Klenk H.-P."/>
        </authorList>
    </citation>
    <scope>NUCLEOTIDE SEQUENCE [LARGE SCALE GENOMIC DNA]</scope>
    <source>
        <strain evidence="5 6">DSM 45582</strain>
    </source>
</reference>
<keyword evidence="2" id="KW-0645">Protease</keyword>
<organism evidence="5 6">
    <name type="scientific">Saccharopolyspora gloriosae</name>
    <dbReference type="NCBI Taxonomy" id="455344"/>
    <lineage>
        <taxon>Bacteria</taxon>
        <taxon>Bacillati</taxon>
        <taxon>Actinomycetota</taxon>
        <taxon>Actinomycetes</taxon>
        <taxon>Pseudonocardiales</taxon>
        <taxon>Pseudonocardiaceae</taxon>
        <taxon>Saccharopolyspora</taxon>
    </lineage>
</organism>
<dbReference type="Gene3D" id="3.40.50.880">
    <property type="match status" value="1"/>
</dbReference>
<comment type="similarity">
    <text evidence="1">Belongs to the peptidase S51 family.</text>
</comment>
<evidence type="ECO:0000256" key="1">
    <source>
        <dbReference type="ARBA" id="ARBA00006534"/>
    </source>
</evidence>
<accession>A0A840NHP9</accession>
<dbReference type="AlphaFoldDB" id="A0A840NHP9"/>
<gene>
    <name evidence="5" type="ORF">BJ969_001907</name>
</gene>
<evidence type="ECO:0000313" key="6">
    <source>
        <dbReference type="Proteomes" id="UP000580474"/>
    </source>
</evidence>
<evidence type="ECO:0000256" key="4">
    <source>
        <dbReference type="ARBA" id="ARBA00022825"/>
    </source>
</evidence>
<sequence length="114" mass="12000">MTQAGFRDALAAQFPRREFTYGGYSAGACVAGPDLRGIDLMDDPAVLPDGYSSTAAPECLGLVPYRIVPHWRSGHPESDSAENAAAHLAEHGSAHRCLRDGEAVNVHDITGPAA</sequence>
<dbReference type="EMBL" id="JACHIV010000001">
    <property type="protein sequence ID" value="MBB5068819.1"/>
    <property type="molecule type" value="Genomic_DNA"/>
</dbReference>
<keyword evidence="4" id="KW-0720">Serine protease</keyword>
<evidence type="ECO:0000313" key="5">
    <source>
        <dbReference type="EMBL" id="MBB5068819.1"/>
    </source>
</evidence>